<accession>A0ACC0IY52</accession>
<evidence type="ECO:0000313" key="2">
    <source>
        <dbReference type="Proteomes" id="UP001060215"/>
    </source>
</evidence>
<comment type="caution">
    <text evidence="1">The sequence shown here is derived from an EMBL/GenBank/DDBJ whole genome shotgun (WGS) entry which is preliminary data.</text>
</comment>
<sequence length="130" mass="14188">MYGFVVGVDIVKKGIEPNVTAVKGKALSETARSVMVWKEFAMEASRCKGYSDLGRMLLKLHNMVASISLLLSLSLEWNKEQTEEQGGAESPPVVANDPCAQSSEKKEDNPINESDVTFIASTKHSQLLTT</sequence>
<gene>
    <name evidence="1" type="ORF">LOK49_LG01G01453</name>
</gene>
<name>A0ACC0IY52_9ERIC</name>
<evidence type="ECO:0000313" key="1">
    <source>
        <dbReference type="EMBL" id="KAI8028896.1"/>
    </source>
</evidence>
<protein>
    <submittedName>
        <fullName evidence="1">Histone-lysine N-methyltransferase SUVR5</fullName>
    </submittedName>
</protein>
<reference evidence="1 2" key="1">
    <citation type="journal article" date="2022" name="Plant J.">
        <title>Chromosome-level genome of Camellia lanceoleosa provides a valuable resource for understanding genome evolution and self-incompatibility.</title>
        <authorList>
            <person name="Gong W."/>
            <person name="Xiao S."/>
            <person name="Wang L."/>
            <person name="Liao Z."/>
            <person name="Chang Y."/>
            <person name="Mo W."/>
            <person name="Hu G."/>
            <person name="Li W."/>
            <person name="Zhao G."/>
            <person name="Zhu H."/>
            <person name="Hu X."/>
            <person name="Ji K."/>
            <person name="Xiang X."/>
            <person name="Song Q."/>
            <person name="Yuan D."/>
            <person name="Jin S."/>
            <person name="Zhang L."/>
        </authorList>
    </citation>
    <scope>NUCLEOTIDE SEQUENCE [LARGE SCALE GENOMIC DNA]</scope>
    <source>
        <strain evidence="1">SQ_2022a</strain>
    </source>
</reference>
<dbReference type="Proteomes" id="UP001060215">
    <property type="component" value="Chromosome 1"/>
</dbReference>
<proteinExistence type="predicted"/>
<organism evidence="1 2">
    <name type="scientific">Camellia lanceoleosa</name>
    <dbReference type="NCBI Taxonomy" id="1840588"/>
    <lineage>
        <taxon>Eukaryota</taxon>
        <taxon>Viridiplantae</taxon>
        <taxon>Streptophyta</taxon>
        <taxon>Embryophyta</taxon>
        <taxon>Tracheophyta</taxon>
        <taxon>Spermatophyta</taxon>
        <taxon>Magnoliopsida</taxon>
        <taxon>eudicotyledons</taxon>
        <taxon>Gunneridae</taxon>
        <taxon>Pentapetalae</taxon>
        <taxon>asterids</taxon>
        <taxon>Ericales</taxon>
        <taxon>Theaceae</taxon>
        <taxon>Camellia</taxon>
    </lineage>
</organism>
<dbReference type="EMBL" id="CM045758">
    <property type="protein sequence ID" value="KAI8028896.1"/>
    <property type="molecule type" value="Genomic_DNA"/>
</dbReference>
<keyword evidence="2" id="KW-1185">Reference proteome</keyword>